<accession>A0ABT3FZF2</accession>
<evidence type="ECO:0000313" key="2">
    <source>
        <dbReference type="Proteomes" id="UP001165653"/>
    </source>
</evidence>
<name>A0ABT3FZF2_9BACT</name>
<evidence type="ECO:0000313" key="1">
    <source>
        <dbReference type="EMBL" id="MCW1912968.1"/>
    </source>
</evidence>
<dbReference type="Proteomes" id="UP001165653">
    <property type="component" value="Unassembled WGS sequence"/>
</dbReference>
<sequence>MRDQLAGPSLPRKFILYFPIGCAGGKELCSTVEGIMCDRLGGVTSYPARGTFKMEGGRRVSDDLQVLECFCENSEWPEQQPFLITLAELIGWILDQESVACALDGRMQVIPSAGPPEWKVEGENASGISEQALTRLVMKSIGGEKIP</sequence>
<organism evidence="1 2">
    <name type="scientific">Luteolibacter rhizosphaerae</name>
    <dbReference type="NCBI Taxonomy" id="2989719"/>
    <lineage>
        <taxon>Bacteria</taxon>
        <taxon>Pseudomonadati</taxon>
        <taxon>Verrucomicrobiota</taxon>
        <taxon>Verrucomicrobiia</taxon>
        <taxon>Verrucomicrobiales</taxon>
        <taxon>Verrucomicrobiaceae</taxon>
        <taxon>Luteolibacter</taxon>
    </lineage>
</organism>
<proteinExistence type="predicted"/>
<comment type="caution">
    <text evidence="1">The sequence shown here is derived from an EMBL/GenBank/DDBJ whole genome shotgun (WGS) entry which is preliminary data.</text>
</comment>
<dbReference type="EMBL" id="JAPDDR010000002">
    <property type="protein sequence ID" value="MCW1912968.1"/>
    <property type="molecule type" value="Genomic_DNA"/>
</dbReference>
<reference evidence="1" key="1">
    <citation type="submission" date="2022-10" db="EMBL/GenBank/DDBJ databases">
        <title>Luteolibacter sp. GHJ8, whole genome shotgun sequencing project.</title>
        <authorList>
            <person name="Zhao G."/>
            <person name="Shen L."/>
        </authorList>
    </citation>
    <scope>NUCLEOTIDE SEQUENCE</scope>
    <source>
        <strain evidence="1">GHJ8</strain>
    </source>
</reference>
<keyword evidence="2" id="KW-1185">Reference proteome</keyword>
<dbReference type="RefSeq" id="WP_264511924.1">
    <property type="nucleotide sequence ID" value="NZ_JAPDDR010000002.1"/>
</dbReference>
<protein>
    <submittedName>
        <fullName evidence="1">Uncharacterized protein</fullName>
    </submittedName>
</protein>
<gene>
    <name evidence="1" type="ORF">OJ996_05265</name>
</gene>